<dbReference type="AlphaFoldDB" id="A0A9Q6LQM8"/>
<organism evidence="5 6">
    <name type="scientific">Piscirickettsia salmonis</name>
    <dbReference type="NCBI Taxonomy" id="1238"/>
    <lineage>
        <taxon>Bacteria</taxon>
        <taxon>Pseudomonadati</taxon>
        <taxon>Pseudomonadota</taxon>
        <taxon>Gammaproteobacteria</taxon>
        <taxon>Thiotrichales</taxon>
        <taxon>Piscirickettsiaceae</taxon>
        <taxon>Piscirickettsia</taxon>
    </lineage>
</organism>
<dbReference type="PANTHER" id="PTHR38106">
    <property type="entry name" value="RNA CHAPERONE PROQ"/>
    <property type="match status" value="1"/>
</dbReference>
<sequence>MSIESPAKKDQSAFKIIDGKIAMSLAKAKAKAKAKHQPDPLKHQADTKKSKKLAEAKQANIQAMDLLLQSFPAAFDLHNRKPLKTGIKDELAIWAADNSISKKALSGALRYYTSGNSYLHATVNNNQRINLQGTEVEEVSAEQKQYAQMLLNKRNSNTNNA</sequence>
<evidence type="ECO:0000313" key="6">
    <source>
        <dbReference type="Proteomes" id="UP000422232"/>
    </source>
</evidence>
<proteinExistence type="predicted"/>
<evidence type="ECO:0000313" key="5">
    <source>
        <dbReference type="EMBL" id="QGO04309.1"/>
    </source>
</evidence>
<dbReference type="GO" id="GO:0005829">
    <property type="term" value="C:cytosol"/>
    <property type="evidence" value="ECO:0007669"/>
    <property type="project" value="TreeGrafter"/>
</dbReference>
<dbReference type="RefSeq" id="WP_016210238.1">
    <property type="nucleotide sequence ID" value="NZ_CP012413.1"/>
</dbReference>
<keyword evidence="3" id="KW-0143">Chaperone</keyword>
<dbReference type="GO" id="GO:0010608">
    <property type="term" value="P:post-transcriptional regulation of gene expression"/>
    <property type="evidence" value="ECO:0007669"/>
    <property type="project" value="InterPro"/>
</dbReference>
<reference evidence="5 6" key="1">
    <citation type="submission" date="2019-04" db="EMBL/GenBank/DDBJ databases">
        <title>Complete genome sequencing of Piscirickettsia salmonis strain Psal-009.</title>
        <authorList>
            <person name="Schober I."/>
            <person name="Bunk B."/>
            <person name="Sproer C."/>
            <person name="Carril G.P."/>
            <person name="Riedel T."/>
            <person name="Flores-Herrera P.A."/>
            <person name="Nourdin-Galindo G."/>
            <person name="Marshall S.H."/>
            <person name="Overmann J."/>
        </authorList>
    </citation>
    <scope>NUCLEOTIDE SEQUENCE [LARGE SCALE GENOMIC DNA]</scope>
    <source>
        <strain evidence="5 6">Psal-009</strain>
    </source>
</reference>
<dbReference type="EMBL" id="CP038908">
    <property type="protein sequence ID" value="QGO04309.1"/>
    <property type="molecule type" value="Genomic_DNA"/>
</dbReference>
<evidence type="ECO:0000256" key="2">
    <source>
        <dbReference type="ARBA" id="ARBA00022884"/>
    </source>
</evidence>
<keyword evidence="6" id="KW-1185">Reference proteome</keyword>
<feature type="region of interest" description="Disordered" evidence="4">
    <location>
        <begin position="29"/>
        <end position="50"/>
    </location>
</feature>
<dbReference type="SUPFAM" id="SSF48657">
    <property type="entry name" value="FinO-like"/>
    <property type="match status" value="1"/>
</dbReference>
<keyword evidence="1" id="KW-0963">Cytoplasm</keyword>
<name>A0A9Q6LQM8_PISSA</name>
<keyword evidence="2" id="KW-0694">RNA-binding</keyword>
<dbReference type="InterPro" id="IPR016103">
    <property type="entry name" value="ProQ/FinO"/>
</dbReference>
<dbReference type="InterPro" id="IPR036442">
    <property type="entry name" value="ProQ/FinO_sf"/>
</dbReference>
<gene>
    <name evidence="5" type="ORF">Psal009_00169</name>
</gene>
<dbReference type="GO" id="GO:0033592">
    <property type="term" value="F:RNA strand annealing activity"/>
    <property type="evidence" value="ECO:0007669"/>
    <property type="project" value="InterPro"/>
</dbReference>
<accession>A0A9Q6LQM8</accession>
<dbReference type="PANTHER" id="PTHR38106:SF1">
    <property type="entry name" value="RNA CHAPERONE PROQ"/>
    <property type="match status" value="1"/>
</dbReference>
<protein>
    <submittedName>
        <fullName evidence="5">ProP expression regulator</fullName>
    </submittedName>
</protein>
<evidence type="ECO:0000256" key="4">
    <source>
        <dbReference type="SAM" id="MobiDB-lite"/>
    </source>
</evidence>
<evidence type="ECO:0000256" key="1">
    <source>
        <dbReference type="ARBA" id="ARBA00022490"/>
    </source>
</evidence>
<evidence type="ECO:0000256" key="3">
    <source>
        <dbReference type="ARBA" id="ARBA00023186"/>
    </source>
</evidence>
<feature type="compositionally biased region" description="Basic and acidic residues" evidence="4">
    <location>
        <begin position="36"/>
        <end position="50"/>
    </location>
</feature>
<dbReference type="InterPro" id="IPR023529">
    <property type="entry name" value="ProQ"/>
</dbReference>
<dbReference type="Gene3D" id="1.10.1710.10">
    <property type="entry name" value="ProQ/FinO domain"/>
    <property type="match status" value="1"/>
</dbReference>
<dbReference type="SMART" id="SM00945">
    <property type="entry name" value="ProQ"/>
    <property type="match status" value="1"/>
</dbReference>
<dbReference type="GeneID" id="66739371"/>
<dbReference type="GO" id="GO:0034057">
    <property type="term" value="F:RNA strand-exchange activity"/>
    <property type="evidence" value="ECO:0007669"/>
    <property type="project" value="InterPro"/>
</dbReference>
<dbReference type="Pfam" id="PF04352">
    <property type="entry name" value="ProQ"/>
    <property type="match status" value="1"/>
</dbReference>
<dbReference type="Proteomes" id="UP000422232">
    <property type="component" value="Chromosome"/>
</dbReference>